<evidence type="ECO:0000313" key="2">
    <source>
        <dbReference type="EMBL" id="BBO70415.1"/>
    </source>
</evidence>
<dbReference type="PANTHER" id="PTHR30411">
    <property type="entry name" value="CYTOPLASMIC PROTEIN"/>
    <property type="match status" value="1"/>
</dbReference>
<sequence length="165" mass="17377">MPTPLTRTDLKTFIDNHQLSAVIMPMDAHTATVGEAAAALGVDADRIIKSLVFMAGAEPILVVNNGLARVDRKKLAACLGMNRKRVKFATAGQALAVTGYVVGSMPPFGHRERLRTLVDTATAGLETVYGGGGDVDAMMRLSPAELIRVSRAEVADISEPVPHGG</sequence>
<dbReference type="OrthoDB" id="9798760at2"/>
<dbReference type="SUPFAM" id="SSF55826">
    <property type="entry name" value="YbaK/ProRS associated domain"/>
    <property type="match status" value="1"/>
</dbReference>
<dbReference type="CDD" id="cd04333">
    <property type="entry name" value="ProX_deacylase"/>
    <property type="match status" value="1"/>
</dbReference>
<dbReference type="InterPro" id="IPR036754">
    <property type="entry name" value="YbaK/aa-tRNA-synt-asso_dom_sf"/>
</dbReference>
<name>A0A5K7YQ12_9BACT</name>
<dbReference type="Proteomes" id="UP000427906">
    <property type="component" value="Chromosome"/>
</dbReference>
<protein>
    <recommendedName>
        <fullName evidence="1">YbaK/aminoacyl-tRNA synthetase-associated domain-containing protein</fullName>
    </recommendedName>
</protein>
<organism evidence="2 3">
    <name type="scientific">Desulfosarcina alkanivorans</name>
    <dbReference type="NCBI Taxonomy" id="571177"/>
    <lineage>
        <taxon>Bacteria</taxon>
        <taxon>Pseudomonadati</taxon>
        <taxon>Thermodesulfobacteriota</taxon>
        <taxon>Desulfobacteria</taxon>
        <taxon>Desulfobacterales</taxon>
        <taxon>Desulfosarcinaceae</taxon>
        <taxon>Desulfosarcina</taxon>
    </lineage>
</organism>
<dbReference type="Gene3D" id="3.90.960.10">
    <property type="entry name" value="YbaK/aminoacyl-tRNA synthetase-associated domain"/>
    <property type="match status" value="1"/>
</dbReference>
<dbReference type="Pfam" id="PF04073">
    <property type="entry name" value="tRNA_edit"/>
    <property type="match status" value="1"/>
</dbReference>
<proteinExistence type="predicted"/>
<evidence type="ECO:0000259" key="1">
    <source>
        <dbReference type="Pfam" id="PF04073"/>
    </source>
</evidence>
<dbReference type="RefSeq" id="WP_155318366.1">
    <property type="nucleotide sequence ID" value="NZ_AP021874.1"/>
</dbReference>
<dbReference type="AlphaFoldDB" id="A0A5K7YQ12"/>
<reference evidence="2 3" key="1">
    <citation type="submission" date="2019-11" db="EMBL/GenBank/DDBJ databases">
        <title>Comparative genomics of hydrocarbon-degrading Desulfosarcina strains.</title>
        <authorList>
            <person name="Watanabe M."/>
            <person name="Kojima H."/>
            <person name="Fukui M."/>
        </authorList>
    </citation>
    <scope>NUCLEOTIDE SEQUENCE [LARGE SCALE GENOMIC DNA]</scope>
    <source>
        <strain evidence="2 3">PL12</strain>
    </source>
</reference>
<dbReference type="InterPro" id="IPR007214">
    <property type="entry name" value="YbaK/aa-tRNA-synth-assoc-dom"/>
</dbReference>
<gene>
    <name evidence="2" type="ORF">DSCA_43450</name>
</gene>
<dbReference type="EMBL" id="AP021874">
    <property type="protein sequence ID" value="BBO70415.1"/>
    <property type="molecule type" value="Genomic_DNA"/>
</dbReference>
<dbReference type="PANTHER" id="PTHR30411:SF1">
    <property type="entry name" value="CYTOPLASMIC PROTEIN"/>
    <property type="match status" value="1"/>
</dbReference>
<accession>A0A5K7YQ12</accession>
<dbReference type="GO" id="GO:0002161">
    <property type="term" value="F:aminoacyl-tRNA deacylase activity"/>
    <property type="evidence" value="ECO:0007669"/>
    <property type="project" value="InterPro"/>
</dbReference>
<dbReference type="KEGG" id="dalk:DSCA_43450"/>
<feature type="domain" description="YbaK/aminoacyl-tRNA synthetase-associated" evidence="1">
    <location>
        <begin position="29"/>
        <end position="148"/>
    </location>
</feature>
<evidence type="ECO:0000313" key="3">
    <source>
        <dbReference type="Proteomes" id="UP000427906"/>
    </source>
</evidence>
<keyword evidence="3" id="KW-1185">Reference proteome</keyword>